<keyword evidence="1" id="KW-0175">Coiled coil</keyword>
<evidence type="ECO:0000313" key="3">
    <source>
        <dbReference type="EMBL" id="SUM57023.1"/>
    </source>
</evidence>
<dbReference type="RefSeq" id="WP_044359027.1">
    <property type="nucleotide sequence ID" value="NZ_JXWY01000013.1"/>
</dbReference>
<dbReference type="STRING" id="569857.TP70_02215"/>
<dbReference type="OrthoDB" id="2409458at2"/>
<evidence type="ECO:0000313" key="4">
    <source>
        <dbReference type="Proteomes" id="UP000032366"/>
    </source>
</evidence>
<dbReference type="EMBL" id="UHDT01000001">
    <property type="protein sequence ID" value="SUM57023.1"/>
    <property type="molecule type" value="Genomic_DNA"/>
</dbReference>
<accession>A0A0D6XUD5</accession>
<dbReference type="AlphaFoldDB" id="A0A0D6XUD5"/>
<feature type="coiled-coil region" evidence="1">
    <location>
        <begin position="55"/>
        <end position="85"/>
    </location>
</feature>
<dbReference type="Pfam" id="PF05565">
    <property type="entry name" value="Sipho_Gp157"/>
    <property type="match status" value="1"/>
</dbReference>
<reference evidence="2 4" key="1">
    <citation type="submission" date="2015-01" db="EMBL/GenBank/DDBJ databases">
        <authorList>
            <person name="Guo J."/>
        </authorList>
    </citation>
    <scope>NUCLEOTIDE SEQUENCE [LARGE SCALE GENOMIC DNA]</scope>
    <source>
        <strain evidence="2 4">DSM 22147</strain>
    </source>
</reference>
<reference evidence="3 5" key="2">
    <citation type="submission" date="2018-06" db="EMBL/GenBank/DDBJ databases">
        <authorList>
            <consortium name="Pathogen Informatics"/>
            <person name="Doyle S."/>
        </authorList>
    </citation>
    <scope>NUCLEOTIDE SEQUENCE [LARGE SCALE GENOMIC DNA]</scope>
    <source>
        <strain evidence="3 5">NCTC13832</strain>
    </source>
</reference>
<dbReference type="Proteomes" id="UP000254100">
    <property type="component" value="Unassembled WGS sequence"/>
</dbReference>
<sequence>MSNIFEINERYLQVLDMWDDVDPQLIQDTLDSIESEMHEKVDNIIKLKRSVDGDVDVIDAEIKRLQKMKKQKENLSDKLKGYLAIMLEQRGLRKYKTPTNHIYKRKNKPSIVVTNESLIDKAYYIPQPPKLNKKQIEEDIKAGVDVEGAELSASESLVIPK</sequence>
<evidence type="ECO:0000256" key="1">
    <source>
        <dbReference type="SAM" id="Coils"/>
    </source>
</evidence>
<dbReference type="InterPro" id="IPR008840">
    <property type="entry name" value="Sipho_Gp157"/>
</dbReference>
<protein>
    <submittedName>
        <fullName evidence="3">Phage protein</fullName>
    </submittedName>
    <submittedName>
        <fullName evidence="2">Siphovirus superfamily</fullName>
    </submittedName>
</protein>
<evidence type="ECO:0000313" key="5">
    <source>
        <dbReference type="Proteomes" id="UP000254100"/>
    </source>
</evidence>
<proteinExistence type="predicted"/>
<keyword evidence="4" id="KW-1185">Reference proteome</keyword>
<name>A0A0D6XUD5_9STAP</name>
<evidence type="ECO:0000313" key="2">
    <source>
        <dbReference type="EMBL" id="KIX91448.1"/>
    </source>
</evidence>
<organism evidence="3 5">
    <name type="scientific">Staphylococcus microti</name>
    <dbReference type="NCBI Taxonomy" id="569857"/>
    <lineage>
        <taxon>Bacteria</taxon>
        <taxon>Bacillati</taxon>
        <taxon>Bacillota</taxon>
        <taxon>Bacilli</taxon>
        <taxon>Bacillales</taxon>
        <taxon>Staphylococcaceae</taxon>
        <taxon>Staphylococcus</taxon>
    </lineage>
</organism>
<dbReference type="EMBL" id="JXWY01000013">
    <property type="protein sequence ID" value="KIX91448.1"/>
    <property type="molecule type" value="Genomic_DNA"/>
</dbReference>
<gene>
    <name evidence="3" type="ORF">NCTC13832_00688</name>
    <name evidence="2" type="ORF">TP70_02215</name>
</gene>
<dbReference type="Proteomes" id="UP000032366">
    <property type="component" value="Unassembled WGS sequence"/>
</dbReference>